<dbReference type="PANTHER" id="PTHR30341">
    <property type="entry name" value="SODIUM ION/PROTON ANTIPORTER NHAA-RELATED"/>
    <property type="match status" value="1"/>
</dbReference>
<dbReference type="GO" id="GO:0006885">
    <property type="term" value="P:regulation of pH"/>
    <property type="evidence" value="ECO:0007669"/>
    <property type="project" value="UniProtKB-UniRule"/>
</dbReference>
<keyword evidence="11 12" id="KW-0739">Sodium transport</keyword>
<reference evidence="15 16" key="1">
    <citation type="submission" date="2019-09" db="EMBL/GenBank/DDBJ databases">
        <title>Phylogeny of genus Pseudoclavibacter and closely related genus.</title>
        <authorList>
            <person name="Li Y."/>
        </authorList>
    </citation>
    <scope>NUCLEOTIDE SEQUENCE [LARGE SCALE GENOMIC DNA]</scope>
    <source>
        <strain evidence="15 16">THG-MD12</strain>
    </source>
</reference>
<dbReference type="PROSITE" id="PS51352">
    <property type="entry name" value="THIOREDOXIN_2"/>
    <property type="match status" value="1"/>
</dbReference>
<dbReference type="Pfam" id="PF06965">
    <property type="entry name" value="Na_H_antiport_1"/>
    <property type="match status" value="1"/>
</dbReference>
<dbReference type="OrthoDB" id="117402at2"/>
<feature type="transmembrane region" description="Helical" evidence="12">
    <location>
        <begin position="41"/>
        <end position="58"/>
    </location>
</feature>
<feature type="transmembrane region" description="Helical" evidence="12">
    <location>
        <begin position="236"/>
        <end position="263"/>
    </location>
</feature>
<protein>
    <recommendedName>
        <fullName evidence="12">Na(+)/H(+) antiporter NhaA</fullName>
    </recommendedName>
    <alternativeName>
        <fullName evidence="12">Sodium/proton antiporter NhaA</fullName>
    </alternativeName>
</protein>
<evidence type="ECO:0000256" key="6">
    <source>
        <dbReference type="ARBA" id="ARBA00022692"/>
    </source>
</evidence>
<feature type="domain" description="Thioredoxin" evidence="14">
    <location>
        <begin position="439"/>
        <end position="626"/>
    </location>
</feature>
<dbReference type="InterPro" id="IPR036249">
    <property type="entry name" value="Thioredoxin-like_sf"/>
</dbReference>
<feature type="region of interest" description="Disordered" evidence="13">
    <location>
        <begin position="1"/>
        <end position="23"/>
    </location>
</feature>
<feature type="transmembrane region" description="Helical" evidence="12">
    <location>
        <begin position="182"/>
        <end position="201"/>
    </location>
</feature>
<keyword evidence="5 12" id="KW-1003">Cell membrane</keyword>
<comment type="similarity">
    <text evidence="12">Belongs to the NhaA Na(+)/H(+) (TC 2.A.33) antiporter family.</text>
</comment>
<keyword evidence="6 12" id="KW-0812">Transmembrane</keyword>
<evidence type="ECO:0000256" key="11">
    <source>
        <dbReference type="ARBA" id="ARBA00023201"/>
    </source>
</evidence>
<evidence type="ECO:0000256" key="9">
    <source>
        <dbReference type="ARBA" id="ARBA00023065"/>
    </source>
</evidence>
<feature type="transmembrane region" description="Helical" evidence="12">
    <location>
        <begin position="346"/>
        <end position="370"/>
    </location>
</feature>
<feature type="transmembrane region" description="Helical" evidence="12">
    <location>
        <begin position="382"/>
        <end position="405"/>
    </location>
</feature>
<comment type="catalytic activity">
    <reaction evidence="12">
        <text>Na(+)(in) + 2 H(+)(out) = Na(+)(out) + 2 H(+)(in)</text>
        <dbReference type="Rhea" id="RHEA:29251"/>
        <dbReference type="ChEBI" id="CHEBI:15378"/>
        <dbReference type="ChEBI" id="CHEBI:29101"/>
    </reaction>
</comment>
<dbReference type="Gene3D" id="3.40.30.10">
    <property type="entry name" value="Glutaredoxin"/>
    <property type="match status" value="1"/>
</dbReference>
<dbReference type="PANTHER" id="PTHR30341:SF0">
    <property type="entry name" value="NA(+)_H(+) ANTIPORTER NHAA"/>
    <property type="match status" value="1"/>
</dbReference>
<evidence type="ECO:0000256" key="13">
    <source>
        <dbReference type="SAM" id="MobiDB-lite"/>
    </source>
</evidence>
<feature type="compositionally biased region" description="Basic and acidic residues" evidence="13">
    <location>
        <begin position="10"/>
        <end position="23"/>
    </location>
</feature>
<dbReference type="GO" id="GO:0005886">
    <property type="term" value="C:plasma membrane"/>
    <property type="evidence" value="ECO:0007669"/>
    <property type="project" value="UniProtKB-SubCell"/>
</dbReference>
<name>A0A7J5B170_9MICO</name>
<comment type="caution">
    <text evidence="15">The sequence shown here is derived from an EMBL/GenBank/DDBJ whole genome shotgun (WGS) entry which is preliminary data.</text>
</comment>
<dbReference type="Gene3D" id="1.20.1530.10">
    <property type="entry name" value="Na+/H+ antiporter like domain"/>
    <property type="match status" value="1"/>
</dbReference>
<evidence type="ECO:0000256" key="8">
    <source>
        <dbReference type="ARBA" id="ARBA00023053"/>
    </source>
</evidence>
<evidence type="ECO:0000256" key="5">
    <source>
        <dbReference type="ARBA" id="ARBA00022475"/>
    </source>
</evidence>
<evidence type="ECO:0000256" key="7">
    <source>
        <dbReference type="ARBA" id="ARBA00022989"/>
    </source>
</evidence>
<evidence type="ECO:0000256" key="2">
    <source>
        <dbReference type="ARBA" id="ARBA00007006"/>
    </source>
</evidence>
<organism evidence="15 16">
    <name type="scientific">Pseudoclavibacter terrae</name>
    <dbReference type="NCBI Taxonomy" id="1530195"/>
    <lineage>
        <taxon>Bacteria</taxon>
        <taxon>Bacillati</taxon>
        <taxon>Actinomycetota</taxon>
        <taxon>Actinomycetes</taxon>
        <taxon>Micrococcales</taxon>
        <taxon>Microbacteriaceae</taxon>
        <taxon>Pseudoclavibacter</taxon>
    </lineage>
</organism>
<feature type="transmembrane region" description="Helical" evidence="12">
    <location>
        <begin position="417"/>
        <end position="436"/>
    </location>
</feature>
<feature type="transmembrane region" description="Helical" evidence="12">
    <location>
        <begin position="207"/>
        <end position="224"/>
    </location>
</feature>
<feature type="transmembrane region" description="Helical" evidence="12">
    <location>
        <begin position="313"/>
        <end position="334"/>
    </location>
</feature>
<comment type="similarity">
    <text evidence="2">In the N-terminal section; belongs to the NhaA Na(+)/H(+) (TC 2.A.33) antiporter family.</text>
</comment>
<dbReference type="InterPro" id="IPR012336">
    <property type="entry name" value="Thioredoxin-like_fold"/>
</dbReference>
<dbReference type="InterPro" id="IPR013766">
    <property type="entry name" value="Thioredoxin_domain"/>
</dbReference>
<dbReference type="Proteomes" id="UP000490386">
    <property type="component" value="Unassembled WGS sequence"/>
</dbReference>
<evidence type="ECO:0000313" key="15">
    <source>
        <dbReference type="EMBL" id="KAB1637678.1"/>
    </source>
</evidence>
<dbReference type="Pfam" id="PF13462">
    <property type="entry name" value="Thioredoxin_4"/>
    <property type="match status" value="1"/>
</dbReference>
<comment type="function">
    <text evidence="12">Na(+)/H(+) antiporter that extrudes sodium in exchange for external protons.</text>
</comment>
<dbReference type="InterPro" id="IPR004670">
    <property type="entry name" value="NhaA"/>
</dbReference>
<keyword evidence="3 12" id="KW-0813">Transport</keyword>
<evidence type="ECO:0000259" key="14">
    <source>
        <dbReference type="PROSITE" id="PS51352"/>
    </source>
</evidence>
<proteinExistence type="inferred from homology"/>
<evidence type="ECO:0000256" key="4">
    <source>
        <dbReference type="ARBA" id="ARBA00022449"/>
    </source>
</evidence>
<evidence type="ECO:0000313" key="16">
    <source>
        <dbReference type="Proteomes" id="UP000490386"/>
    </source>
</evidence>
<dbReference type="GO" id="GO:0015385">
    <property type="term" value="F:sodium:proton antiporter activity"/>
    <property type="evidence" value="ECO:0007669"/>
    <property type="project" value="UniProtKB-UniRule"/>
</dbReference>
<keyword evidence="7 12" id="KW-1133">Transmembrane helix</keyword>
<feature type="transmembrane region" description="Helical" evidence="12">
    <location>
        <begin position="126"/>
        <end position="145"/>
    </location>
</feature>
<evidence type="ECO:0000256" key="12">
    <source>
        <dbReference type="HAMAP-Rule" id="MF_01844"/>
    </source>
</evidence>
<feature type="transmembrane region" description="Helical" evidence="12">
    <location>
        <begin position="151"/>
        <end position="170"/>
    </location>
</feature>
<dbReference type="NCBIfam" id="TIGR00773">
    <property type="entry name" value="NhaA"/>
    <property type="match status" value="1"/>
</dbReference>
<dbReference type="SUPFAM" id="SSF52833">
    <property type="entry name" value="Thioredoxin-like"/>
    <property type="match status" value="1"/>
</dbReference>
<accession>A0A7J5B170</accession>
<feature type="transmembrane region" description="Helical" evidence="12">
    <location>
        <begin position="87"/>
        <end position="105"/>
    </location>
</feature>
<evidence type="ECO:0000256" key="3">
    <source>
        <dbReference type="ARBA" id="ARBA00022448"/>
    </source>
</evidence>
<comment type="subcellular location">
    <subcellularLocation>
        <location evidence="1">Cell inner membrane</location>
        <topology evidence="1">Multi-pass membrane protein</topology>
    </subcellularLocation>
    <subcellularLocation>
        <location evidence="12">Cell membrane</location>
        <topology evidence="12">Multi-pass membrane protein</topology>
    </subcellularLocation>
</comment>
<keyword evidence="8 12" id="KW-0915">Sodium</keyword>
<dbReference type="InterPro" id="IPR023171">
    <property type="entry name" value="Na/H_antiporter_dom_sf"/>
</dbReference>
<gene>
    <name evidence="12 15" type="primary">nhaA</name>
    <name evidence="15" type="ORF">F8O03_10715</name>
</gene>
<dbReference type="EMBL" id="WBJX01000003">
    <property type="protein sequence ID" value="KAB1637678.1"/>
    <property type="molecule type" value="Genomic_DNA"/>
</dbReference>
<dbReference type="AlphaFoldDB" id="A0A7J5B170"/>
<keyword evidence="16" id="KW-1185">Reference proteome</keyword>
<keyword evidence="9 12" id="KW-0406">Ion transport</keyword>
<keyword evidence="10 12" id="KW-0472">Membrane</keyword>
<keyword evidence="4 12" id="KW-0050">Antiport</keyword>
<evidence type="ECO:0000256" key="10">
    <source>
        <dbReference type="ARBA" id="ARBA00023136"/>
    </source>
</evidence>
<evidence type="ECO:0000256" key="1">
    <source>
        <dbReference type="ARBA" id="ARBA00004429"/>
    </source>
</evidence>
<sequence>MLSTRRVRSEHRPAPKQTGDRVGKQKQDWVRLVADRLRTESGSALLLVGVAVFALLWANSPWSESYVHLWETHAAVGIGDFRIDMSLHHWVNDGFMVIFFFLIGLEVRQEFAVGSLRDRRQALVPIVAGVAGVVLPALIYLAIAGREAPEAWGAVIGTDTAFLLGALALVGPKMSSQLRVFLLTLTVVDDFLAVSIIGIVYTESVQWMPLAVAVVCLVLLFLLARANEWRSTPYIVIIVVLWAATLLSGVHPSLAGMAAGLLIPASDPDREDVVRAKRLFRDFWQSPRADAARNVRLGLAKSISVNERLHEVLLSPVALFIVPVFALANAGVDLRGGMLGNALTSPVTWGVVAGLVLGKFGGIALGSWIAVRAGLGSLPQGVGMGSVFGGAALSGIGFTMSLLIISLALEGEVAGQAIVGVFIAMVLSWVIGWLTFTFARVKMNETTADLPTTLSRPVDPERDHMLGDPDAQVTIVEYLDFECPFCARATGMWQDLGEHFSDGGARYVVRHLPLEDYHPHAFQAAIASEAAANQGKFWEMHNLLFANQERLDAQYLRGYAEEIGLDLERFDADMLDETLPQRIRADMQSAIDSGARGTPTFFLGETRHSGAHDARTLIATIEAQRKELAIRRRS</sequence>
<dbReference type="HAMAP" id="MF_01844">
    <property type="entry name" value="NhaA"/>
    <property type="match status" value="1"/>
</dbReference>